<name>A0A0B2AFX6_9MICC</name>
<keyword evidence="1" id="KW-0802">TPR repeat</keyword>
<dbReference type="PROSITE" id="PS50005">
    <property type="entry name" value="TPR"/>
    <property type="match status" value="1"/>
</dbReference>
<evidence type="ECO:0000313" key="4">
    <source>
        <dbReference type="Proteomes" id="UP000030982"/>
    </source>
</evidence>
<feature type="transmembrane region" description="Helical" evidence="2">
    <location>
        <begin position="40"/>
        <end position="61"/>
    </location>
</feature>
<organism evidence="3 4">
    <name type="scientific">Sinomonas humi</name>
    <dbReference type="NCBI Taxonomy" id="1338436"/>
    <lineage>
        <taxon>Bacteria</taxon>
        <taxon>Bacillati</taxon>
        <taxon>Actinomycetota</taxon>
        <taxon>Actinomycetes</taxon>
        <taxon>Micrococcales</taxon>
        <taxon>Micrococcaceae</taxon>
        <taxon>Sinomonas</taxon>
    </lineage>
</organism>
<keyword evidence="2" id="KW-1133">Transmembrane helix</keyword>
<feature type="repeat" description="TPR" evidence="1">
    <location>
        <begin position="119"/>
        <end position="152"/>
    </location>
</feature>
<accession>A0A0B2AFX6</accession>
<keyword evidence="2" id="KW-0472">Membrane</keyword>
<sequence>MDWLKEHRTKLWVAGVALLLVFYLVLTLNRAILLLADPQLIAKAIGAAYLVLPVIGAWALVREIMFGAGLERLGRELEAEGGLPVDALPRTPGGRIVRSAADAEFPRYQAETEAAPEDWRSWYRLGLAYDASGDRKRARAAMRRAIALHRGTTEAPGSSH</sequence>
<proteinExistence type="predicted"/>
<gene>
    <name evidence="3" type="ORF">LK10_18665</name>
</gene>
<evidence type="ECO:0008006" key="5">
    <source>
        <dbReference type="Google" id="ProtNLM"/>
    </source>
</evidence>
<dbReference type="RefSeq" id="WP_043127096.1">
    <property type="nucleotide sequence ID" value="NZ_JTDL01000147.1"/>
</dbReference>
<dbReference type="AlphaFoldDB" id="A0A0B2AFX6"/>
<comment type="caution">
    <text evidence="3">The sequence shown here is derived from an EMBL/GenBank/DDBJ whole genome shotgun (WGS) entry which is preliminary data.</text>
</comment>
<dbReference type="OrthoDB" id="4485518at2"/>
<keyword evidence="4" id="KW-1185">Reference proteome</keyword>
<dbReference type="InterPro" id="IPR019734">
    <property type="entry name" value="TPR_rpt"/>
</dbReference>
<evidence type="ECO:0000256" key="2">
    <source>
        <dbReference type="SAM" id="Phobius"/>
    </source>
</evidence>
<evidence type="ECO:0000256" key="1">
    <source>
        <dbReference type="PROSITE-ProRule" id="PRU00339"/>
    </source>
</evidence>
<dbReference type="Proteomes" id="UP000030982">
    <property type="component" value="Unassembled WGS sequence"/>
</dbReference>
<evidence type="ECO:0000313" key="3">
    <source>
        <dbReference type="EMBL" id="KHL00801.1"/>
    </source>
</evidence>
<dbReference type="SUPFAM" id="SSF48452">
    <property type="entry name" value="TPR-like"/>
    <property type="match status" value="1"/>
</dbReference>
<dbReference type="EMBL" id="JTDL01000147">
    <property type="protein sequence ID" value="KHL00801.1"/>
    <property type="molecule type" value="Genomic_DNA"/>
</dbReference>
<reference evidence="3 4" key="1">
    <citation type="submission" date="2014-09" db="EMBL/GenBank/DDBJ databases">
        <title>Genome sequence of Sinomonas sp. MUSC 117.</title>
        <authorList>
            <person name="Lee L.-H."/>
        </authorList>
    </citation>
    <scope>NUCLEOTIDE SEQUENCE [LARGE SCALE GENOMIC DNA]</scope>
    <source>
        <strain evidence="3 4">MUSC 117</strain>
    </source>
</reference>
<keyword evidence="2" id="KW-0812">Transmembrane</keyword>
<dbReference type="STRING" id="1338436.LK10_18665"/>
<feature type="transmembrane region" description="Helical" evidence="2">
    <location>
        <begin position="12"/>
        <end position="34"/>
    </location>
</feature>
<protein>
    <recommendedName>
        <fullName evidence="5">Tetratricopeptide repeat protein</fullName>
    </recommendedName>
</protein>
<dbReference type="Gene3D" id="1.25.40.10">
    <property type="entry name" value="Tetratricopeptide repeat domain"/>
    <property type="match status" value="1"/>
</dbReference>
<dbReference type="InterPro" id="IPR011990">
    <property type="entry name" value="TPR-like_helical_dom_sf"/>
</dbReference>